<feature type="region of interest" description="Disordered" evidence="7">
    <location>
        <begin position="344"/>
        <end position="372"/>
    </location>
</feature>
<comment type="subunit">
    <text evidence="6">Part of the activated spliceosome B/catalytic step 1 spliceosome, one of the forms of the spliceosome which has a well-formed active site but still cannot catalyze the branching reaction and is composed at least of 52 proteins, the U2, U5 and U6 snRNAs and the pre-mRNA. Recruited during early steps of activated spliceosome B maturation, it is probably one of the first proteins released from this complex as he matures to the spliceosome C complex. Component of the minor spliceosome, which splices U12-type introns.</text>
</comment>
<evidence type="ECO:0000256" key="3">
    <source>
        <dbReference type="ARBA" id="ARBA00023242"/>
    </source>
</evidence>
<proteinExistence type="inferred from homology"/>
<keyword evidence="10" id="KW-1185">Reference proteome</keyword>
<dbReference type="CDD" id="cd01925">
    <property type="entry name" value="cyclophilin_CeCYP16-like"/>
    <property type="match status" value="1"/>
</dbReference>
<organism evidence="9 10">
    <name type="scientific">Tegillarca granosa</name>
    <name type="common">Malaysian cockle</name>
    <name type="synonym">Anadara granosa</name>
    <dbReference type="NCBI Taxonomy" id="220873"/>
    <lineage>
        <taxon>Eukaryota</taxon>
        <taxon>Metazoa</taxon>
        <taxon>Spiralia</taxon>
        <taxon>Lophotrochozoa</taxon>
        <taxon>Mollusca</taxon>
        <taxon>Bivalvia</taxon>
        <taxon>Autobranchia</taxon>
        <taxon>Pteriomorphia</taxon>
        <taxon>Arcoida</taxon>
        <taxon>Arcoidea</taxon>
        <taxon>Arcidae</taxon>
        <taxon>Tegillarca</taxon>
    </lineage>
</organism>
<evidence type="ECO:0000256" key="1">
    <source>
        <dbReference type="ARBA" id="ARBA00004123"/>
    </source>
</evidence>
<evidence type="ECO:0000313" key="10">
    <source>
        <dbReference type="Proteomes" id="UP001217089"/>
    </source>
</evidence>
<evidence type="ECO:0000313" key="9">
    <source>
        <dbReference type="EMBL" id="KAJ8305542.1"/>
    </source>
</evidence>
<dbReference type="PRINTS" id="PR00153">
    <property type="entry name" value="CSAPPISMRASE"/>
</dbReference>
<comment type="subcellular location">
    <subcellularLocation>
        <location evidence="1">Nucleus</location>
    </subcellularLocation>
</comment>
<gene>
    <name evidence="9" type="ORF">KUTeg_016087</name>
</gene>
<evidence type="ECO:0000256" key="5">
    <source>
        <dbReference type="ARBA" id="ARBA00042090"/>
    </source>
</evidence>
<protein>
    <recommendedName>
        <fullName evidence="4">Spliceosome-associated protein CWC27 homolog</fullName>
    </recommendedName>
    <alternativeName>
        <fullName evidence="5">Probable inactive peptidyl-prolyl cis-trans isomerase CWC27 homolog</fullName>
    </alternativeName>
</protein>
<evidence type="ECO:0000259" key="8">
    <source>
        <dbReference type="PROSITE" id="PS50072"/>
    </source>
</evidence>
<dbReference type="EMBL" id="JARBDR010000813">
    <property type="protein sequence ID" value="KAJ8305542.1"/>
    <property type="molecule type" value="Genomic_DNA"/>
</dbReference>
<accession>A0ABQ9EJT8</accession>
<feature type="region of interest" description="Disordered" evidence="7">
    <location>
        <begin position="172"/>
        <end position="300"/>
    </location>
</feature>
<comment type="similarity">
    <text evidence="2">Belongs to the cyclophilin-type PPIase family.</text>
</comment>
<dbReference type="PROSITE" id="PS00170">
    <property type="entry name" value="CSA_PPIASE_1"/>
    <property type="match status" value="1"/>
</dbReference>
<dbReference type="Proteomes" id="UP001217089">
    <property type="component" value="Unassembled WGS sequence"/>
</dbReference>
<dbReference type="InterPro" id="IPR002130">
    <property type="entry name" value="Cyclophilin-type_PPIase_dom"/>
</dbReference>
<feature type="compositionally biased region" description="Basic and acidic residues" evidence="7">
    <location>
        <begin position="416"/>
        <end position="429"/>
    </location>
</feature>
<feature type="compositionally biased region" description="Acidic residues" evidence="7">
    <location>
        <begin position="349"/>
        <end position="362"/>
    </location>
</feature>
<dbReference type="InterPro" id="IPR044666">
    <property type="entry name" value="Cyclophilin_A-like"/>
</dbReference>
<evidence type="ECO:0000256" key="7">
    <source>
        <dbReference type="SAM" id="MobiDB-lite"/>
    </source>
</evidence>
<feature type="compositionally biased region" description="Basic and acidic residues" evidence="7">
    <location>
        <begin position="246"/>
        <end position="298"/>
    </location>
</feature>
<dbReference type="PANTHER" id="PTHR45625:SF6">
    <property type="entry name" value="SPLICEOSOME-ASSOCIATED PROTEIN CWC27 HOMOLOG"/>
    <property type="match status" value="1"/>
</dbReference>
<feature type="domain" description="PPIase cyclophilin-type" evidence="8">
    <location>
        <begin position="19"/>
        <end position="166"/>
    </location>
</feature>
<dbReference type="PROSITE" id="PS50072">
    <property type="entry name" value="CSA_PPIASE_2"/>
    <property type="match status" value="1"/>
</dbReference>
<comment type="caution">
    <text evidence="9">The sequence shown here is derived from an EMBL/GenBank/DDBJ whole genome shotgun (WGS) entry which is preliminary data.</text>
</comment>
<dbReference type="InterPro" id="IPR029000">
    <property type="entry name" value="Cyclophilin-like_dom_sf"/>
</dbReference>
<dbReference type="Gene3D" id="2.40.100.10">
    <property type="entry name" value="Cyclophilin-like"/>
    <property type="match status" value="1"/>
</dbReference>
<feature type="region of interest" description="Disordered" evidence="7">
    <location>
        <begin position="408"/>
        <end position="429"/>
    </location>
</feature>
<dbReference type="InterPro" id="IPR020892">
    <property type="entry name" value="Cyclophilin-type_PPIase_CS"/>
</dbReference>
<evidence type="ECO:0000256" key="6">
    <source>
        <dbReference type="ARBA" id="ARBA00046368"/>
    </source>
</evidence>
<sequence>MSNIYIQEPPTNGKVMLITTVGDIDIELWSKEAPKACRNFVQLCMEGYYDGTIFHRVVKDFIVQGGDPTGSGHGGESIYGQPFKDEIHTRLRFVRRGLVAMANSGPNDNGSQFFFTMGPTQELQGKHTIFGKVTGKTVYNMLKLQDCDVDHDERPTFPNKIKRTEILSNPFEDIVPRLKEQNKTDNESSKNNKTQMKGTNKSSHDLIDDPKLSSVPAVDVKSESSKKKKKSKAAQKSDDDDENDDNDRKSSDDIERASRNEELRREVKELQRELKRKKEEKTVEKSKKFKVAESKPENDMVAEYQAEKQKYVNMKKQSKKGSSREEMTLAMLSKFQTKLRSASILGGNYDDDEEETKEESEEGEKKEEHDDVGDFSWMRHKLIFENEAQKRKVIDANVAELDRYEIFDPRNPLTQRRREASKQALKDKR</sequence>
<evidence type="ECO:0000256" key="4">
    <source>
        <dbReference type="ARBA" id="ARBA00040027"/>
    </source>
</evidence>
<name>A0ABQ9EJT8_TEGGR</name>
<dbReference type="Pfam" id="PF00160">
    <property type="entry name" value="Pro_isomerase"/>
    <property type="match status" value="1"/>
</dbReference>
<reference evidence="9 10" key="1">
    <citation type="submission" date="2022-12" db="EMBL/GenBank/DDBJ databases">
        <title>Chromosome-level genome of Tegillarca granosa.</title>
        <authorList>
            <person name="Kim J."/>
        </authorList>
    </citation>
    <scope>NUCLEOTIDE SEQUENCE [LARGE SCALE GENOMIC DNA]</scope>
    <source>
        <strain evidence="9">Teg-2019</strain>
        <tissue evidence="9">Adductor muscle</tissue>
    </source>
</reference>
<feature type="compositionally biased region" description="Basic and acidic residues" evidence="7">
    <location>
        <begin position="202"/>
        <end position="211"/>
    </location>
</feature>
<feature type="compositionally biased region" description="Polar residues" evidence="7">
    <location>
        <begin position="191"/>
        <end position="201"/>
    </location>
</feature>
<feature type="compositionally biased region" description="Basic and acidic residues" evidence="7">
    <location>
        <begin position="174"/>
        <end position="190"/>
    </location>
</feature>
<dbReference type="PANTHER" id="PTHR45625">
    <property type="entry name" value="PEPTIDYL-PROLYL CIS-TRANS ISOMERASE-RELATED"/>
    <property type="match status" value="1"/>
</dbReference>
<keyword evidence="3" id="KW-0539">Nucleus</keyword>
<dbReference type="SUPFAM" id="SSF50891">
    <property type="entry name" value="Cyclophilin-like"/>
    <property type="match status" value="1"/>
</dbReference>
<evidence type="ECO:0000256" key="2">
    <source>
        <dbReference type="ARBA" id="ARBA00007365"/>
    </source>
</evidence>